<sequence>MVRRSQVQAHPITRTINKIRLIDELPINQKYNFVLLGNGNLVFGKIPHRTLKYPYRLLSKHVVLAKRSSNIRFAGETLLMNNNYGTYRPDDKMVPDGVAYFQRLFSHLLPFLIESITYTPLSSEKYESVSTSTLFNGDIRTKLARRLKIQFHLYSEAANRCQQEFPNRKPSNRNKIHTNAYLRDSGSLSFETSSTFSLDNISKINIPDFYVFCTPKYTNRKQHQIDYDRVRKYIRTTIQTSPYRMLIFKQALKECCRCGNYYQLGSLCLAADTTIEKIHFDNNDTVLHECIKLNNEQLTRELIRYKFNIDVDGELGTPLVTAIHYNMLWAVEILLKNGADLTKRHIDWPYLTLYEYCIQFAKTDIKIIINNYITSLIHKHKYTIMQKLIKDGWNIHLKKR</sequence>
<keyword evidence="3" id="KW-1185">Reference proteome</keyword>
<protein>
    <recommendedName>
        <fullName evidence="4">Ankyrin repeat protein</fullName>
    </recommendedName>
</protein>
<dbReference type="SMART" id="SM00248">
    <property type="entry name" value="ANK"/>
    <property type="match status" value="2"/>
</dbReference>
<comment type="caution">
    <text evidence="2">The sequence shown here is derived from an EMBL/GenBank/DDBJ whole genome shotgun (WGS) entry which is preliminary data.</text>
</comment>
<dbReference type="EMBL" id="CAJNOI010000136">
    <property type="protein sequence ID" value="CAF1114186.1"/>
    <property type="molecule type" value="Genomic_DNA"/>
</dbReference>
<dbReference type="InterPro" id="IPR002110">
    <property type="entry name" value="Ankyrin_rpt"/>
</dbReference>
<gene>
    <name evidence="1" type="ORF">BJG266_LOCUS22075</name>
    <name evidence="2" type="ORF">QVE165_LOCUS30990</name>
</gene>
<dbReference type="Proteomes" id="UP000663832">
    <property type="component" value="Unassembled WGS sequence"/>
</dbReference>
<name>A0A815DCZ6_9BILA</name>
<dbReference type="InterPro" id="IPR036770">
    <property type="entry name" value="Ankyrin_rpt-contain_sf"/>
</dbReference>
<dbReference type="OrthoDB" id="10023246at2759"/>
<evidence type="ECO:0000313" key="2">
    <source>
        <dbReference type="EMBL" id="CAF1296345.1"/>
    </source>
</evidence>
<accession>A0A815DCZ6</accession>
<evidence type="ECO:0008006" key="4">
    <source>
        <dbReference type="Google" id="ProtNLM"/>
    </source>
</evidence>
<dbReference type="EMBL" id="CAJNOM010000262">
    <property type="protein sequence ID" value="CAF1296345.1"/>
    <property type="molecule type" value="Genomic_DNA"/>
</dbReference>
<proteinExistence type="predicted"/>
<evidence type="ECO:0000313" key="1">
    <source>
        <dbReference type="EMBL" id="CAF1114186.1"/>
    </source>
</evidence>
<reference evidence="2" key="1">
    <citation type="submission" date="2021-02" db="EMBL/GenBank/DDBJ databases">
        <authorList>
            <person name="Nowell W R."/>
        </authorList>
    </citation>
    <scope>NUCLEOTIDE SEQUENCE</scope>
</reference>
<evidence type="ECO:0000313" key="3">
    <source>
        <dbReference type="Proteomes" id="UP000663832"/>
    </source>
</evidence>
<dbReference type="Pfam" id="PF12796">
    <property type="entry name" value="Ank_2"/>
    <property type="match status" value="1"/>
</dbReference>
<dbReference type="Proteomes" id="UP000663877">
    <property type="component" value="Unassembled WGS sequence"/>
</dbReference>
<dbReference type="AlphaFoldDB" id="A0A815DCZ6"/>
<organism evidence="2 3">
    <name type="scientific">Adineta steineri</name>
    <dbReference type="NCBI Taxonomy" id="433720"/>
    <lineage>
        <taxon>Eukaryota</taxon>
        <taxon>Metazoa</taxon>
        <taxon>Spiralia</taxon>
        <taxon>Gnathifera</taxon>
        <taxon>Rotifera</taxon>
        <taxon>Eurotatoria</taxon>
        <taxon>Bdelloidea</taxon>
        <taxon>Adinetida</taxon>
        <taxon>Adinetidae</taxon>
        <taxon>Adineta</taxon>
    </lineage>
</organism>
<dbReference type="SUPFAM" id="SSF48403">
    <property type="entry name" value="Ankyrin repeat"/>
    <property type="match status" value="1"/>
</dbReference>
<dbReference type="Gene3D" id="1.25.40.20">
    <property type="entry name" value="Ankyrin repeat-containing domain"/>
    <property type="match status" value="1"/>
</dbReference>